<gene>
    <name evidence="1" type="ORF">BDN71DRAFT_1261743</name>
</gene>
<sequence>MRFAEVKHTKSCGGPVMWTFGVAGLQLQWGVIACTILLLESPSHILARPSSPAIDDLVRRVLRFHNKTPRLVRTREWGYLVAPAPPWAP</sequence>
<evidence type="ECO:0000313" key="2">
    <source>
        <dbReference type="Proteomes" id="UP000807025"/>
    </source>
</evidence>
<reference evidence="1" key="1">
    <citation type="submission" date="2020-11" db="EMBL/GenBank/DDBJ databases">
        <authorList>
            <consortium name="DOE Joint Genome Institute"/>
            <person name="Ahrendt S."/>
            <person name="Riley R."/>
            <person name="Andreopoulos W."/>
            <person name="Labutti K."/>
            <person name="Pangilinan J."/>
            <person name="Ruiz-Duenas F.J."/>
            <person name="Barrasa J.M."/>
            <person name="Sanchez-Garcia M."/>
            <person name="Camarero S."/>
            <person name="Miyauchi S."/>
            <person name="Serrano A."/>
            <person name="Linde D."/>
            <person name="Babiker R."/>
            <person name="Drula E."/>
            <person name="Ayuso-Fernandez I."/>
            <person name="Pacheco R."/>
            <person name="Padilla G."/>
            <person name="Ferreira P."/>
            <person name="Barriuso J."/>
            <person name="Kellner H."/>
            <person name="Castanera R."/>
            <person name="Alfaro M."/>
            <person name="Ramirez L."/>
            <person name="Pisabarro A.G."/>
            <person name="Kuo A."/>
            <person name="Tritt A."/>
            <person name="Lipzen A."/>
            <person name="He G."/>
            <person name="Yan M."/>
            <person name="Ng V."/>
            <person name="Cullen D."/>
            <person name="Martin F."/>
            <person name="Rosso M.-N."/>
            <person name="Henrissat B."/>
            <person name="Hibbett D."/>
            <person name="Martinez A.T."/>
            <person name="Grigoriev I.V."/>
        </authorList>
    </citation>
    <scope>NUCLEOTIDE SEQUENCE</scope>
    <source>
        <strain evidence="1">ATCC 90797</strain>
    </source>
</reference>
<dbReference type="EMBL" id="MU154529">
    <property type="protein sequence ID" value="KAF9500051.1"/>
    <property type="molecule type" value="Genomic_DNA"/>
</dbReference>
<dbReference type="Proteomes" id="UP000807025">
    <property type="component" value="Unassembled WGS sequence"/>
</dbReference>
<organism evidence="1 2">
    <name type="scientific">Pleurotus eryngii</name>
    <name type="common">Boletus of the steppes</name>
    <dbReference type="NCBI Taxonomy" id="5323"/>
    <lineage>
        <taxon>Eukaryota</taxon>
        <taxon>Fungi</taxon>
        <taxon>Dikarya</taxon>
        <taxon>Basidiomycota</taxon>
        <taxon>Agaricomycotina</taxon>
        <taxon>Agaricomycetes</taxon>
        <taxon>Agaricomycetidae</taxon>
        <taxon>Agaricales</taxon>
        <taxon>Pleurotineae</taxon>
        <taxon>Pleurotaceae</taxon>
        <taxon>Pleurotus</taxon>
    </lineage>
</organism>
<evidence type="ECO:0000313" key="1">
    <source>
        <dbReference type="EMBL" id="KAF9500051.1"/>
    </source>
</evidence>
<proteinExistence type="predicted"/>
<accession>A0A9P6A6B3</accession>
<name>A0A9P6A6B3_PLEER</name>
<dbReference type="PROSITE" id="PS51257">
    <property type="entry name" value="PROKAR_LIPOPROTEIN"/>
    <property type="match status" value="1"/>
</dbReference>
<comment type="caution">
    <text evidence="1">The sequence shown here is derived from an EMBL/GenBank/DDBJ whole genome shotgun (WGS) entry which is preliminary data.</text>
</comment>
<keyword evidence="2" id="KW-1185">Reference proteome</keyword>
<dbReference type="AlphaFoldDB" id="A0A9P6A6B3"/>
<protein>
    <submittedName>
        <fullName evidence="1">Uncharacterized protein</fullName>
    </submittedName>
</protein>